<evidence type="ECO:0000313" key="2">
    <source>
        <dbReference type="Proteomes" id="UP000664032"/>
    </source>
</evidence>
<gene>
    <name evidence="1" type="ORF">JR316_0002909</name>
</gene>
<proteinExistence type="predicted"/>
<sequence length="337" mass="37869">MSASRFRHSSSTHTRFKVMADHQISSSDISWKDFMPGFFDDLFSCTSPEQLYDKYLGPSWRYNEDFWSVDACLQAGNNGGFNNTAFPIHHGSPLVMYSPSSSISITPYLSEGGEMVVPPLPICQGVVSPENLPRGDVHFPANHNYSHDSVYNWSTHFPRYTLCDTLNQPAFEDPNSLESTSLMYDSIQYHTIMLLVADQDSVSSDFPAPFGTQSFNESALNNFAFSSGSQNCQDVDYLTPSYTIGEGSNTYNNISISERQYSVDKSSRDLPVEHQQNKVLKKLDLARSRTVEQPVTEISSEKSQGHIPNCMKGFGISVTRERKQRRNDNRFVNLAGI</sequence>
<dbReference type="EMBL" id="JAFIQS020000003">
    <property type="protein sequence ID" value="KAH9483441.1"/>
    <property type="molecule type" value="Genomic_DNA"/>
</dbReference>
<name>A0ACB8H6B2_PSICU</name>
<reference evidence="1" key="1">
    <citation type="submission" date="2021-10" db="EMBL/GenBank/DDBJ databases">
        <title>Psilocybe cubensis genome.</title>
        <authorList>
            <person name="Mckernan K.J."/>
            <person name="Crawford S."/>
            <person name="Trippe A."/>
            <person name="Kane L.T."/>
            <person name="Mclaughlin S."/>
        </authorList>
    </citation>
    <scope>NUCLEOTIDE SEQUENCE</scope>
    <source>
        <strain evidence="1">MGC-MH-2018</strain>
    </source>
</reference>
<evidence type="ECO:0000313" key="1">
    <source>
        <dbReference type="EMBL" id="KAH9483441.1"/>
    </source>
</evidence>
<dbReference type="Proteomes" id="UP000664032">
    <property type="component" value="Unassembled WGS sequence"/>
</dbReference>
<protein>
    <submittedName>
        <fullName evidence="1">Uncharacterized protein</fullName>
    </submittedName>
</protein>
<keyword evidence="2" id="KW-1185">Reference proteome</keyword>
<organism evidence="1 2">
    <name type="scientific">Psilocybe cubensis</name>
    <name type="common">Psychedelic mushroom</name>
    <name type="synonym">Stropharia cubensis</name>
    <dbReference type="NCBI Taxonomy" id="181762"/>
    <lineage>
        <taxon>Eukaryota</taxon>
        <taxon>Fungi</taxon>
        <taxon>Dikarya</taxon>
        <taxon>Basidiomycota</taxon>
        <taxon>Agaricomycotina</taxon>
        <taxon>Agaricomycetes</taxon>
        <taxon>Agaricomycetidae</taxon>
        <taxon>Agaricales</taxon>
        <taxon>Agaricineae</taxon>
        <taxon>Strophariaceae</taxon>
        <taxon>Psilocybe</taxon>
    </lineage>
</organism>
<comment type="caution">
    <text evidence="1">The sequence shown here is derived from an EMBL/GenBank/DDBJ whole genome shotgun (WGS) entry which is preliminary data.</text>
</comment>
<accession>A0ACB8H6B2</accession>